<accession>A0A840SV33</accession>
<evidence type="ECO:0000259" key="5">
    <source>
        <dbReference type="Pfam" id="PF00171"/>
    </source>
</evidence>
<dbReference type="PROSITE" id="PS00687">
    <property type="entry name" value="ALDEHYDE_DEHYDR_GLU"/>
    <property type="match status" value="1"/>
</dbReference>
<evidence type="ECO:0000256" key="2">
    <source>
        <dbReference type="ARBA" id="ARBA00023002"/>
    </source>
</evidence>
<dbReference type="FunFam" id="3.40.605.10:FF:000007">
    <property type="entry name" value="NAD/NADP-dependent betaine aldehyde dehydrogenase"/>
    <property type="match status" value="1"/>
</dbReference>
<evidence type="ECO:0000313" key="6">
    <source>
        <dbReference type="EMBL" id="MBB5223011.1"/>
    </source>
</evidence>
<keyword evidence="7" id="KW-1185">Reference proteome</keyword>
<dbReference type="SUPFAM" id="SSF53720">
    <property type="entry name" value="ALDH-like"/>
    <property type="match status" value="1"/>
</dbReference>
<dbReference type="Gene3D" id="3.40.309.10">
    <property type="entry name" value="Aldehyde Dehydrogenase, Chain A, domain 2"/>
    <property type="match status" value="1"/>
</dbReference>
<gene>
    <name evidence="6" type="ORF">HNP73_002958</name>
</gene>
<protein>
    <submittedName>
        <fullName evidence="6">Acyl-CoA reductase-like NAD-dependent aldehyde dehydrogenase</fullName>
    </submittedName>
</protein>
<proteinExistence type="inferred from homology"/>
<dbReference type="AlphaFoldDB" id="A0A840SV33"/>
<name>A0A840SV33_9RHOB</name>
<dbReference type="RefSeq" id="WP_184151146.1">
    <property type="nucleotide sequence ID" value="NZ_JACHFM010000003.1"/>
</dbReference>
<evidence type="ECO:0000256" key="3">
    <source>
        <dbReference type="PROSITE-ProRule" id="PRU10007"/>
    </source>
</evidence>
<evidence type="ECO:0000256" key="1">
    <source>
        <dbReference type="ARBA" id="ARBA00009986"/>
    </source>
</evidence>
<dbReference type="Proteomes" id="UP000549457">
    <property type="component" value="Unassembled WGS sequence"/>
</dbReference>
<comment type="similarity">
    <text evidence="1 4">Belongs to the aldehyde dehydrogenase family.</text>
</comment>
<dbReference type="InterPro" id="IPR016162">
    <property type="entry name" value="Ald_DH_N"/>
</dbReference>
<dbReference type="InterPro" id="IPR016161">
    <property type="entry name" value="Ald_DH/histidinol_DH"/>
</dbReference>
<comment type="caution">
    <text evidence="6">The sequence shown here is derived from an EMBL/GenBank/DDBJ whole genome shotgun (WGS) entry which is preliminary data.</text>
</comment>
<sequence>MTDVSIVERSLSASYGAFIDNAFRPISGATFPARNAATGAHLADIARCGAAEIDAAVASAKAAFPGWRAKTPEDRAACLNRLADAVERETPRLMMLDTLDIGRGLWETGIDHAIAAQQYRYFAAAALTHEGWNRPIADGFLIARREPYGVCGQIIPWNVPAIMAAFKIAPAVAAGNTVVLKPDENASLSTLELGKLIAGIFPPGVINIVPGFGDEAGAALTAHPDVAKLAFTGSGEIGRIVSLAGANRLVPVSLELGGKSPNIVFPDIAPAEIDAIVDNVTFASMYCNGQSCLAGTRLFLHDAIYDDFMERLVASMRRIRVADPTNPFPLLGCLVSEKQGRRVQDYIAIGAAQGSLATGGARAEVADCGAGWFFEPTVFETTNDSRIAQEEIFGPVLSVIRWSDTETMIREANGVRYGLAAGLYTNDLKAAWDTAERLEAGNVWINNYFNLAAGSPFGGFKESGIGSEFCHETLNMYTHPKAVTIQTRVKPAWFAPKI</sequence>
<evidence type="ECO:0000313" key="7">
    <source>
        <dbReference type="Proteomes" id="UP000549457"/>
    </source>
</evidence>
<dbReference type="InterPro" id="IPR029510">
    <property type="entry name" value="Ald_DH_CS_GLU"/>
</dbReference>
<feature type="active site" evidence="3">
    <location>
        <position position="255"/>
    </location>
</feature>
<dbReference type="InterPro" id="IPR016163">
    <property type="entry name" value="Ald_DH_C"/>
</dbReference>
<dbReference type="PANTHER" id="PTHR11699">
    <property type="entry name" value="ALDEHYDE DEHYDROGENASE-RELATED"/>
    <property type="match status" value="1"/>
</dbReference>
<evidence type="ECO:0000256" key="4">
    <source>
        <dbReference type="RuleBase" id="RU003345"/>
    </source>
</evidence>
<reference evidence="6 7" key="1">
    <citation type="submission" date="2020-08" db="EMBL/GenBank/DDBJ databases">
        <title>Genomic Encyclopedia of Type Strains, Phase IV (KMG-IV): sequencing the most valuable type-strain genomes for metagenomic binning, comparative biology and taxonomic classification.</title>
        <authorList>
            <person name="Goeker M."/>
        </authorList>
    </citation>
    <scope>NUCLEOTIDE SEQUENCE [LARGE SCALE GENOMIC DNA]</scope>
    <source>
        <strain evidence="6 7">DSM 101730</strain>
    </source>
</reference>
<dbReference type="EMBL" id="JACHFM010000003">
    <property type="protein sequence ID" value="MBB5223011.1"/>
    <property type="molecule type" value="Genomic_DNA"/>
</dbReference>
<dbReference type="Pfam" id="PF00171">
    <property type="entry name" value="Aldedh"/>
    <property type="match status" value="1"/>
</dbReference>
<feature type="domain" description="Aldehyde dehydrogenase" evidence="5">
    <location>
        <begin position="29"/>
        <end position="483"/>
    </location>
</feature>
<dbReference type="Gene3D" id="3.40.605.10">
    <property type="entry name" value="Aldehyde Dehydrogenase, Chain A, domain 1"/>
    <property type="match status" value="1"/>
</dbReference>
<dbReference type="InterPro" id="IPR015590">
    <property type="entry name" value="Aldehyde_DH_dom"/>
</dbReference>
<organism evidence="6 7">
    <name type="scientific">Amaricoccus macauensis</name>
    <dbReference type="NCBI Taxonomy" id="57001"/>
    <lineage>
        <taxon>Bacteria</taxon>
        <taxon>Pseudomonadati</taxon>
        <taxon>Pseudomonadota</taxon>
        <taxon>Alphaproteobacteria</taxon>
        <taxon>Rhodobacterales</taxon>
        <taxon>Paracoccaceae</taxon>
        <taxon>Amaricoccus</taxon>
    </lineage>
</organism>
<keyword evidence="2 4" id="KW-0560">Oxidoreductase</keyword>
<dbReference type="GO" id="GO:0016620">
    <property type="term" value="F:oxidoreductase activity, acting on the aldehyde or oxo group of donors, NAD or NADP as acceptor"/>
    <property type="evidence" value="ECO:0007669"/>
    <property type="project" value="InterPro"/>
</dbReference>